<evidence type="ECO:0000256" key="1">
    <source>
        <dbReference type="SAM" id="MobiDB-lite"/>
    </source>
</evidence>
<accession>A0A1Y2J0V0</accession>
<keyword evidence="2" id="KW-0472">Membrane</keyword>
<evidence type="ECO:0008006" key="5">
    <source>
        <dbReference type="Google" id="ProtNLM"/>
    </source>
</evidence>
<gene>
    <name evidence="3" type="ORF">PYCCODRAFT_1431540</name>
</gene>
<keyword evidence="2" id="KW-0812">Transmembrane</keyword>
<reference evidence="3 4" key="1">
    <citation type="journal article" date="2015" name="Biotechnol. Biofuels">
        <title>Enhanced degradation of softwood versus hardwood by the white-rot fungus Pycnoporus coccineus.</title>
        <authorList>
            <person name="Couturier M."/>
            <person name="Navarro D."/>
            <person name="Chevret D."/>
            <person name="Henrissat B."/>
            <person name="Piumi F."/>
            <person name="Ruiz-Duenas F.J."/>
            <person name="Martinez A.T."/>
            <person name="Grigoriev I.V."/>
            <person name="Riley R."/>
            <person name="Lipzen A."/>
            <person name="Berrin J.G."/>
            <person name="Master E.R."/>
            <person name="Rosso M.N."/>
        </authorList>
    </citation>
    <scope>NUCLEOTIDE SEQUENCE [LARGE SCALE GENOMIC DNA]</scope>
    <source>
        <strain evidence="3 4">BRFM310</strain>
    </source>
</reference>
<dbReference type="EMBL" id="KZ084090">
    <property type="protein sequence ID" value="OSD06533.1"/>
    <property type="molecule type" value="Genomic_DNA"/>
</dbReference>
<organism evidence="3 4">
    <name type="scientific">Trametes coccinea (strain BRFM310)</name>
    <name type="common">Pycnoporus coccineus</name>
    <dbReference type="NCBI Taxonomy" id="1353009"/>
    <lineage>
        <taxon>Eukaryota</taxon>
        <taxon>Fungi</taxon>
        <taxon>Dikarya</taxon>
        <taxon>Basidiomycota</taxon>
        <taxon>Agaricomycotina</taxon>
        <taxon>Agaricomycetes</taxon>
        <taxon>Polyporales</taxon>
        <taxon>Polyporaceae</taxon>
        <taxon>Trametes</taxon>
    </lineage>
</organism>
<feature type="transmembrane region" description="Helical" evidence="2">
    <location>
        <begin position="188"/>
        <end position="210"/>
    </location>
</feature>
<keyword evidence="4" id="KW-1185">Reference proteome</keyword>
<sequence>MTESASIDGLLVYAADDTDFDSIFYGGKDVVWEHRNFGWNDAYNNTASDGQIGGIASMNFTGIAVLAFAALPANLSSFDSLSPPNVTVQLDSDTPTKVTVPVTTETPFFQAGPLNDGVPHSISIRIDEATEQYPFALDVIAYAVYQNTSKPASQATVPVDSNTATIIQGLLSSKDAAQESSGPPVGPIVGGVIGGTALIAIISLVVWYLFIRPRRRGGRAFFYAPAKISDILAGETADAKPDPYPLMHPTTQTSLSQVPSLAPTRQGTMVQSEASQDLESVSGYGYGHGMGKGESLSAAENAAHRRKAEEAGVLSVPRSATYHADSGIRFTDPSAAGPSAVPELADVPPTYSEK</sequence>
<dbReference type="Proteomes" id="UP000193067">
    <property type="component" value="Unassembled WGS sequence"/>
</dbReference>
<proteinExistence type="predicted"/>
<feature type="region of interest" description="Disordered" evidence="1">
    <location>
        <begin position="327"/>
        <end position="354"/>
    </location>
</feature>
<name>A0A1Y2J0V0_TRAC3</name>
<evidence type="ECO:0000256" key="2">
    <source>
        <dbReference type="SAM" id="Phobius"/>
    </source>
</evidence>
<evidence type="ECO:0000313" key="3">
    <source>
        <dbReference type="EMBL" id="OSD06533.1"/>
    </source>
</evidence>
<evidence type="ECO:0000313" key="4">
    <source>
        <dbReference type="Proteomes" id="UP000193067"/>
    </source>
</evidence>
<dbReference type="OrthoDB" id="2735244at2759"/>
<dbReference type="AlphaFoldDB" id="A0A1Y2J0V0"/>
<protein>
    <recommendedName>
        <fullName evidence="5">Mid2 domain-containing protein</fullName>
    </recommendedName>
</protein>
<dbReference type="STRING" id="1353009.A0A1Y2J0V0"/>
<keyword evidence="2" id="KW-1133">Transmembrane helix</keyword>